<dbReference type="InterPro" id="IPR027850">
    <property type="entry name" value="DUF4504"/>
</dbReference>
<evidence type="ECO:0000313" key="3">
    <source>
        <dbReference type="Proteomes" id="UP001058974"/>
    </source>
</evidence>
<reference evidence="2 3" key="1">
    <citation type="journal article" date="2022" name="Nat. Genet.">
        <title>Improved pea reference genome and pan-genome highlight genomic features and evolutionary characteristics.</title>
        <authorList>
            <person name="Yang T."/>
            <person name="Liu R."/>
            <person name="Luo Y."/>
            <person name="Hu S."/>
            <person name="Wang D."/>
            <person name="Wang C."/>
            <person name="Pandey M.K."/>
            <person name="Ge S."/>
            <person name="Xu Q."/>
            <person name="Li N."/>
            <person name="Li G."/>
            <person name="Huang Y."/>
            <person name="Saxena R.K."/>
            <person name="Ji Y."/>
            <person name="Li M."/>
            <person name="Yan X."/>
            <person name="He Y."/>
            <person name="Liu Y."/>
            <person name="Wang X."/>
            <person name="Xiang C."/>
            <person name="Varshney R.K."/>
            <person name="Ding H."/>
            <person name="Gao S."/>
            <person name="Zong X."/>
        </authorList>
    </citation>
    <scope>NUCLEOTIDE SEQUENCE [LARGE SCALE GENOMIC DNA]</scope>
    <source>
        <strain evidence="2 3">cv. Zhongwan 6</strain>
    </source>
</reference>
<dbReference type="EMBL" id="JAMSHJ010000005">
    <property type="protein sequence ID" value="KAI5413625.1"/>
    <property type="molecule type" value="Genomic_DNA"/>
</dbReference>
<protein>
    <submittedName>
        <fullName evidence="2">Uncharacterized protein</fullName>
    </submittedName>
</protein>
<feature type="region of interest" description="Disordered" evidence="1">
    <location>
        <begin position="88"/>
        <end position="143"/>
    </location>
</feature>
<dbReference type="AlphaFoldDB" id="A0A9D4X5Z2"/>
<dbReference type="PANTHER" id="PTHR31366">
    <property type="entry name" value="UPF0739 PROTEIN C1ORF74"/>
    <property type="match status" value="1"/>
</dbReference>
<dbReference type="Pfam" id="PF14953">
    <property type="entry name" value="DUF4504"/>
    <property type="match status" value="1"/>
</dbReference>
<evidence type="ECO:0000256" key="1">
    <source>
        <dbReference type="SAM" id="MobiDB-lite"/>
    </source>
</evidence>
<dbReference type="PANTHER" id="PTHR31366:SF2">
    <property type="entry name" value="UPF0739 PROTEIN C1ORF74"/>
    <property type="match status" value="1"/>
</dbReference>
<proteinExistence type="predicted"/>
<gene>
    <name evidence="2" type="ORF">KIW84_057975</name>
</gene>
<dbReference type="Proteomes" id="UP001058974">
    <property type="component" value="Chromosome 5"/>
</dbReference>
<feature type="compositionally biased region" description="Basic and acidic residues" evidence="1">
    <location>
        <begin position="95"/>
        <end position="111"/>
    </location>
</feature>
<sequence>MRPVIMIDYGGIMPQLQHQLSSLLQLAQKESPIFQHLRLMVIQEMIYLISVTEMNDFLDSSLDSPLIFVDLEQESPKPLWPSRRLVVKGRKRQAGKQDHESHNVKARRLEEGSSQVPGNIPPALREGSTQKFPEDKAPTPPTTLWSDTSFDDIQFIGSHIPFSEEFHGDYKALKSKPPLSLININDNLLLRVLMLEDVDRKRKNQVDKEMAVNLWKYMDVITIK</sequence>
<name>A0A9D4X5Z2_PEA</name>
<evidence type="ECO:0000313" key="2">
    <source>
        <dbReference type="EMBL" id="KAI5413625.1"/>
    </source>
</evidence>
<organism evidence="2 3">
    <name type="scientific">Pisum sativum</name>
    <name type="common">Garden pea</name>
    <name type="synonym">Lathyrus oleraceus</name>
    <dbReference type="NCBI Taxonomy" id="3888"/>
    <lineage>
        <taxon>Eukaryota</taxon>
        <taxon>Viridiplantae</taxon>
        <taxon>Streptophyta</taxon>
        <taxon>Embryophyta</taxon>
        <taxon>Tracheophyta</taxon>
        <taxon>Spermatophyta</taxon>
        <taxon>Magnoliopsida</taxon>
        <taxon>eudicotyledons</taxon>
        <taxon>Gunneridae</taxon>
        <taxon>Pentapetalae</taxon>
        <taxon>rosids</taxon>
        <taxon>fabids</taxon>
        <taxon>Fabales</taxon>
        <taxon>Fabaceae</taxon>
        <taxon>Papilionoideae</taxon>
        <taxon>50 kb inversion clade</taxon>
        <taxon>NPAAA clade</taxon>
        <taxon>Hologalegina</taxon>
        <taxon>IRL clade</taxon>
        <taxon>Fabeae</taxon>
        <taxon>Lathyrus</taxon>
    </lineage>
</organism>
<keyword evidence="3" id="KW-1185">Reference proteome</keyword>
<dbReference type="Gramene" id="Psat05G0797500-T1">
    <property type="protein sequence ID" value="KAI5413625.1"/>
    <property type="gene ID" value="KIW84_057975"/>
</dbReference>
<comment type="caution">
    <text evidence="2">The sequence shown here is derived from an EMBL/GenBank/DDBJ whole genome shotgun (WGS) entry which is preliminary data.</text>
</comment>
<accession>A0A9D4X5Z2</accession>